<evidence type="ECO:0000313" key="9">
    <source>
        <dbReference type="RefSeq" id="XP_018123645.1"/>
    </source>
</evidence>
<dbReference type="STRING" id="8355.A0A1L8FZP3"/>
<evidence type="ECO:0000256" key="3">
    <source>
        <dbReference type="ARBA" id="ARBA00023242"/>
    </source>
</evidence>
<name>A0A1L8FZP3_XENLA</name>
<sequence length="989" mass="111144">MSNAKEKKYAKRMRNQPSNVSLDIGTEQGDRPRYSGGRGSFQPHRESHPGPSGQHPRHSYQSPGSHFHGRGGQGRGGPSEVPLVPKYITATMFAQARAAEINAMVKAVSQKSSNTLVFQSLPRHMRRRAMGHDIKRLPRRLREIAKKEIEKSAHLKKAVSKNKCRKARRRHGNLQLEFNRRQRKNIWLETHVWHAKRFHMVKKCGYCLGHRPTMKSYRACYRAMNSHCLLQDLSYYCCLELMGEEAVLLNALSRLTSTETGPSFAAAFCLSGKRQGSLVLYRADKYPREAIGPVTFVWKPACVPVSPSDKRQLWIWCHPSLKQDILIELRQVCQCEETPDNAVCKPDPVLTPQPEKPQTALTTTTKKRKRQDKDGEQAVPVKKIIGDGTRDSLDPYYWISKQTAIRISDLTMEFVRYRLIGPLSHCVLTEALRAAPLHKEMEGDAGPHSWWADYCSNPENLRLHTLQESMLQLLQAVGSPAELAPGTILGLTVGDPRLNLPKQKTKAVPNLEKYEDRDQVKSIRLNGFPLECAQSLIWTSDICSKVTEKKVPEQEINRMRSELLVPGSRLELGNNESKIPVLLIQQPGKRTGNDRPGWGSGWDICLPKGWGMAFWIPFIYRGVRVGGLQQGLQHSQYMGIPDATGDFPDCLAGVQSAKEMEDSLLNAYKRRPPAKRANFIKHGVLAPFRCPWEQLTAEWEQRAGGVTEVHGAEKEEVATTDISMEEQHKGEEAPQRIETETLEDVDMGSAPQGTTGSEQDMEKADGARVCVLRNKRILKELSTLCGLCNRYGPRYKQTSSPTPQATSDMLQQVLHNFPRSLVWVRLTMLTKGSPELHAMICIPSEQDFIQLAADKSFAGPQEPKHGDPIKKKVLKHQKEKKKKAKAKLEKEAAQQKEEISQDDEDDQLTLGLWPNPLPPIINHCCRTLLGFVTHGDFSMAAGCGESLGFVSLTGLMDMLSGQPVNRTGYVLLRNPSSLQYRFAKIMVDA</sequence>
<dbReference type="RefSeq" id="XP_041422491.1">
    <property type="nucleotide sequence ID" value="XM_041566557.1"/>
</dbReference>
<reference evidence="9 10" key="1">
    <citation type="submission" date="2025-04" db="UniProtKB">
        <authorList>
            <consortium name="RefSeq"/>
        </authorList>
    </citation>
    <scope>IDENTIFICATION</scope>
    <source>
        <strain evidence="9 10">J_2021</strain>
        <tissue evidence="9 10">Erythrocytes</tissue>
    </source>
</reference>
<evidence type="ECO:0000259" key="5">
    <source>
        <dbReference type="Pfam" id="PF06978"/>
    </source>
</evidence>
<keyword evidence="3" id="KW-0539">Nucleus</keyword>
<dbReference type="Pfam" id="PF22770">
    <property type="entry name" value="POP1_C"/>
    <property type="match status" value="1"/>
</dbReference>
<protein>
    <submittedName>
        <fullName evidence="9 10">Ribonucleases P/MRP protein subunit POP1 isoform X1</fullName>
    </submittedName>
</protein>
<feature type="region of interest" description="Disordered" evidence="4">
    <location>
        <begin position="857"/>
        <end position="905"/>
    </location>
</feature>
<feature type="domain" description="Pop1 N-terminal" evidence="5">
    <location>
        <begin position="169"/>
        <end position="243"/>
    </location>
</feature>
<dbReference type="InterPro" id="IPR009723">
    <property type="entry name" value="Pop1_N"/>
</dbReference>
<dbReference type="Proteomes" id="UP000186698">
    <property type="component" value="Chromosome 6L"/>
</dbReference>
<dbReference type="InterPro" id="IPR039182">
    <property type="entry name" value="Pop1"/>
</dbReference>
<dbReference type="GO" id="GO:0008033">
    <property type="term" value="P:tRNA processing"/>
    <property type="evidence" value="ECO:0000318"/>
    <property type="project" value="GO_Central"/>
</dbReference>
<evidence type="ECO:0000256" key="2">
    <source>
        <dbReference type="ARBA" id="ARBA00022694"/>
    </source>
</evidence>
<dbReference type="Xenbase" id="XB-GENE-17338361">
    <property type="gene designation" value="pop1.L"/>
</dbReference>
<dbReference type="InterPro" id="IPR012590">
    <property type="entry name" value="POPLD_dom"/>
</dbReference>
<dbReference type="Bgee" id="108719350">
    <property type="expression patterns" value="Expressed in ovary and 19 other cell types or tissues"/>
</dbReference>
<dbReference type="PaxDb" id="8355-A0A1L8FZP3"/>
<evidence type="ECO:0000313" key="11">
    <source>
        <dbReference type="Xenbase" id="XB-GENE-17338361"/>
    </source>
</evidence>
<feature type="region of interest" description="Disordered" evidence="4">
    <location>
        <begin position="346"/>
        <end position="377"/>
    </location>
</feature>
<comment type="subcellular location">
    <subcellularLocation>
        <location evidence="1">Nucleus</location>
    </subcellularLocation>
</comment>
<organism evidence="8 10">
    <name type="scientific">Xenopus laevis</name>
    <name type="common">African clawed frog</name>
    <dbReference type="NCBI Taxonomy" id="8355"/>
    <lineage>
        <taxon>Eukaryota</taxon>
        <taxon>Metazoa</taxon>
        <taxon>Chordata</taxon>
        <taxon>Craniata</taxon>
        <taxon>Vertebrata</taxon>
        <taxon>Euteleostomi</taxon>
        <taxon>Amphibia</taxon>
        <taxon>Batrachia</taxon>
        <taxon>Anura</taxon>
        <taxon>Pipoidea</taxon>
        <taxon>Pipidae</taxon>
        <taxon>Xenopodinae</taxon>
        <taxon>Xenopus</taxon>
        <taxon>Xenopus</taxon>
    </lineage>
</organism>
<dbReference type="PANTHER" id="PTHR22731">
    <property type="entry name" value="RIBONUCLEASES P/MRP PROTEIN SUBUNIT POP1"/>
    <property type="match status" value="1"/>
</dbReference>
<dbReference type="CTD" id="108719350"/>
<evidence type="ECO:0000256" key="1">
    <source>
        <dbReference type="ARBA" id="ARBA00004123"/>
    </source>
</evidence>
<feature type="compositionally biased region" description="Basic and acidic residues" evidence="4">
    <location>
        <begin position="886"/>
        <end position="899"/>
    </location>
</feature>
<dbReference type="OMA" id="KALSPMC"/>
<feature type="domain" description="POP1 C-terminal" evidence="7">
    <location>
        <begin position="820"/>
        <end position="987"/>
    </location>
</feature>
<dbReference type="GO" id="GO:0000172">
    <property type="term" value="C:ribonuclease MRP complex"/>
    <property type="evidence" value="ECO:0000318"/>
    <property type="project" value="GO_Central"/>
</dbReference>
<accession>A0A1L8FZP3</accession>
<dbReference type="PANTHER" id="PTHR22731:SF3">
    <property type="entry name" value="RIBONUCLEASES P_MRP PROTEIN SUBUNIT POP1"/>
    <property type="match status" value="1"/>
</dbReference>
<keyword evidence="8" id="KW-1185">Reference proteome</keyword>
<evidence type="ECO:0000259" key="6">
    <source>
        <dbReference type="Pfam" id="PF08170"/>
    </source>
</evidence>
<dbReference type="GO" id="GO:0001682">
    <property type="term" value="P:tRNA 5'-leader removal"/>
    <property type="evidence" value="ECO:0007669"/>
    <property type="project" value="InterPro"/>
</dbReference>
<dbReference type="AlphaFoldDB" id="A0A1L8FZP3"/>
<evidence type="ECO:0000313" key="10">
    <source>
        <dbReference type="RefSeq" id="XP_041422491.1"/>
    </source>
</evidence>
<dbReference type="OrthoDB" id="442863at2759"/>
<feature type="region of interest" description="Disordered" evidence="4">
    <location>
        <begin position="1"/>
        <end position="82"/>
    </location>
</feature>
<evidence type="ECO:0000313" key="8">
    <source>
        <dbReference type="Proteomes" id="UP000186698"/>
    </source>
</evidence>
<dbReference type="AGR" id="Xenbase:XB-GENE-17338361"/>
<evidence type="ECO:0000259" key="7">
    <source>
        <dbReference type="Pfam" id="PF22770"/>
    </source>
</evidence>
<dbReference type="KEGG" id="xla:108719350"/>
<evidence type="ECO:0000256" key="4">
    <source>
        <dbReference type="SAM" id="MobiDB-lite"/>
    </source>
</evidence>
<keyword evidence="2" id="KW-0819">tRNA processing</keyword>
<dbReference type="RefSeq" id="XP_018123645.1">
    <property type="nucleotide sequence ID" value="XM_018268156.2"/>
</dbReference>
<dbReference type="Pfam" id="PF06978">
    <property type="entry name" value="POP1_N"/>
    <property type="match status" value="1"/>
</dbReference>
<proteinExistence type="predicted"/>
<feature type="compositionally biased region" description="Basic residues" evidence="4">
    <location>
        <begin position="871"/>
        <end position="885"/>
    </location>
</feature>
<dbReference type="Pfam" id="PF08170">
    <property type="entry name" value="POPLD"/>
    <property type="match status" value="1"/>
</dbReference>
<gene>
    <name evidence="9 10 11" type="primary">pop1.L</name>
</gene>
<dbReference type="GeneID" id="108719350"/>
<feature type="domain" description="POPLD" evidence="6">
    <location>
        <begin position="601"/>
        <end position="692"/>
    </location>
</feature>
<dbReference type="GO" id="GO:0005655">
    <property type="term" value="C:nucleolar ribonuclease P complex"/>
    <property type="evidence" value="ECO:0000318"/>
    <property type="project" value="GO_Central"/>
</dbReference>
<dbReference type="InterPro" id="IPR055079">
    <property type="entry name" value="POP1_C"/>
</dbReference>